<feature type="region of interest" description="Disordered" evidence="1">
    <location>
        <begin position="46"/>
        <end position="70"/>
    </location>
</feature>
<name>A0A074MWD9_9SPHN</name>
<dbReference type="KEGG" id="elq:Ga0102493_111679"/>
<keyword evidence="2" id="KW-0808">Transferase</keyword>
<dbReference type="GO" id="GO:0005840">
    <property type="term" value="C:ribosome"/>
    <property type="evidence" value="ECO:0007669"/>
    <property type="project" value="UniProtKB-KW"/>
</dbReference>
<keyword evidence="2" id="KW-0687">Ribonucleoprotein</keyword>
<reference evidence="2 3" key="1">
    <citation type="submission" date="2014-04" db="EMBL/GenBank/DDBJ databases">
        <title>A comprehensive comparison of genomes of Erythrobacter spp. Strains.</title>
        <authorList>
            <person name="Zheng Q."/>
        </authorList>
    </citation>
    <scope>NUCLEOTIDE SEQUENCE [LARGE SCALE GENOMIC DNA]</scope>
    <source>
        <strain evidence="2 3">DSM 8509</strain>
    </source>
</reference>
<feature type="region of interest" description="Disordered" evidence="1">
    <location>
        <begin position="93"/>
        <end position="114"/>
    </location>
</feature>
<dbReference type="RefSeq" id="WP_034906182.1">
    <property type="nucleotide sequence ID" value="NZ_CP017057.1"/>
</dbReference>
<dbReference type="Proteomes" id="UP000027866">
    <property type="component" value="Unassembled WGS sequence"/>
</dbReference>
<dbReference type="InterPro" id="IPR003489">
    <property type="entry name" value="RHF/RaiA"/>
</dbReference>
<keyword evidence="2" id="KW-0489">Methyltransferase</keyword>
<accession>A0A074MWD9</accession>
<keyword evidence="3" id="KW-1185">Reference proteome</keyword>
<feature type="compositionally biased region" description="Basic and acidic residues" evidence="1">
    <location>
        <begin position="46"/>
        <end position="64"/>
    </location>
</feature>
<evidence type="ECO:0000256" key="1">
    <source>
        <dbReference type="SAM" id="MobiDB-lite"/>
    </source>
</evidence>
<dbReference type="Pfam" id="PF02482">
    <property type="entry name" value="Ribosomal_S30AE"/>
    <property type="match status" value="1"/>
</dbReference>
<dbReference type="InterPro" id="IPR036567">
    <property type="entry name" value="RHF-like"/>
</dbReference>
<dbReference type="PATRIC" id="fig|39960.10.peg.762"/>
<dbReference type="SUPFAM" id="SSF69754">
    <property type="entry name" value="Ribosome binding protein Y (YfiA homologue)"/>
    <property type="match status" value="1"/>
</dbReference>
<evidence type="ECO:0000313" key="3">
    <source>
        <dbReference type="Proteomes" id="UP000027866"/>
    </source>
</evidence>
<proteinExistence type="predicted"/>
<gene>
    <name evidence="2" type="ORF">EH32_02790</name>
</gene>
<evidence type="ECO:0000313" key="2">
    <source>
        <dbReference type="EMBL" id="KEO89932.1"/>
    </source>
</evidence>
<dbReference type="GO" id="GO:0008168">
    <property type="term" value="F:methyltransferase activity"/>
    <property type="evidence" value="ECO:0007669"/>
    <property type="project" value="UniProtKB-KW"/>
</dbReference>
<comment type="caution">
    <text evidence="2">The sequence shown here is derived from an EMBL/GenBank/DDBJ whole genome shotgun (WGS) entry which is preliminary data.</text>
</comment>
<dbReference type="Gene3D" id="3.30.160.100">
    <property type="entry name" value="Ribosome hibernation promotion factor-like"/>
    <property type="match status" value="1"/>
</dbReference>
<keyword evidence="2" id="KW-0689">Ribosomal protein</keyword>
<dbReference type="AlphaFoldDB" id="A0A074MWD9"/>
<dbReference type="GO" id="GO:0032259">
    <property type="term" value="P:methylation"/>
    <property type="evidence" value="ECO:0007669"/>
    <property type="project" value="UniProtKB-KW"/>
</dbReference>
<protein>
    <submittedName>
        <fullName evidence="2">Ribosomal protein L11 methyltransferase</fullName>
    </submittedName>
</protein>
<dbReference type="OrthoDB" id="121633at2"/>
<sequence>MQFQFNSNSSVMGTENVAERIEEMVRQKLARYEERLTRVEVHVADENGSKHGADDKHCTIEARPRGGKPIGVTEKAAKVDDAARKAANTLAQRLERHFGKGEKHRHEPRPDKVL</sequence>
<dbReference type="EMBL" id="JMIX01000013">
    <property type="protein sequence ID" value="KEO89932.1"/>
    <property type="molecule type" value="Genomic_DNA"/>
</dbReference>
<organism evidence="2 3">
    <name type="scientific">Erythrobacter litoralis</name>
    <dbReference type="NCBI Taxonomy" id="39960"/>
    <lineage>
        <taxon>Bacteria</taxon>
        <taxon>Pseudomonadati</taxon>
        <taxon>Pseudomonadota</taxon>
        <taxon>Alphaproteobacteria</taxon>
        <taxon>Sphingomonadales</taxon>
        <taxon>Erythrobacteraceae</taxon>
        <taxon>Erythrobacter/Porphyrobacter group</taxon>
        <taxon>Erythrobacter</taxon>
    </lineage>
</organism>